<gene>
    <name evidence="1" type="ORF">BN2476_500147</name>
</gene>
<dbReference type="Gene3D" id="2.60.120.200">
    <property type="match status" value="1"/>
</dbReference>
<name>A0A1N7SFX7_9BURK</name>
<dbReference type="AlphaFoldDB" id="A0A1N7SFX7"/>
<accession>A0A1N7SFX7</accession>
<protein>
    <submittedName>
        <fullName evidence="1">Uncharacterized protein</fullName>
    </submittedName>
</protein>
<dbReference type="Proteomes" id="UP000195569">
    <property type="component" value="Unassembled WGS sequence"/>
</dbReference>
<reference evidence="1" key="1">
    <citation type="submission" date="2016-12" db="EMBL/GenBank/DDBJ databases">
        <authorList>
            <person name="Moulin L."/>
        </authorList>
    </citation>
    <scope>NUCLEOTIDE SEQUENCE [LARGE SCALE GENOMIC DNA]</scope>
    <source>
        <strain evidence="1">STM 7183</strain>
    </source>
</reference>
<dbReference type="SUPFAM" id="SSF49899">
    <property type="entry name" value="Concanavalin A-like lectins/glucanases"/>
    <property type="match status" value="1"/>
</dbReference>
<dbReference type="InterPro" id="IPR013320">
    <property type="entry name" value="ConA-like_dom_sf"/>
</dbReference>
<evidence type="ECO:0000313" key="2">
    <source>
        <dbReference type="Proteomes" id="UP000195569"/>
    </source>
</evidence>
<keyword evidence="2" id="KW-1185">Reference proteome</keyword>
<comment type="caution">
    <text evidence="1">The sequence shown here is derived from an EMBL/GenBank/DDBJ whole genome shotgun (WGS) entry which is preliminary data.</text>
</comment>
<sequence>MAMPRRPYEQVILADAPFAYWRLNETSGTVAADLSGNGRNGTYQPGVLLACGPLVPSTKLAYVGLTGTANSYVDVSAANQFCAGNAWSIECWANIATYTNAGSNGAYPGCTGARFIGNTTWTGGSTRKPGLDWGIMALNSNSVINAPQLWARDYQNANAPVNSAPQPGQAAHYVLAASNAGSYFNYSMYLNGALLATAGIQAVTIQAVLQIGSIGWTEGPLNGAIGEVALTVTRLRPSRCSVTGSRVPHDFPYETPCVADR</sequence>
<dbReference type="RefSeq" id="WP_143811039.1">
    <property type="nucleotide sequence ID" value="NZ_CYGY02000050.1"/>
</dbReference>
<evidence type="ECO:0000313" key="1">
    <source>
        <dbReference type="EMBL" id="SIT46287.1"/>
    </source>
</evidence>
<proteinExistence type="predicted"/>
<dbReference type="OrthoDB" id="222550at2"/>
<organism evidence="1 2">
    <name type="scientific">Paraburkholderia piptadeniae</name>
    <dbReference type="NCBI Taxonomy" id="1701573"/>
    <lineage>
        <taxon>Bacteria</taxon>
        <taxon>Pseudomonadati</taxon>
        <taxon>Pseudomonadota</taxon>
        <taxon>Betaproteobacteria</taxon>
        <taxon>Burkholderiales</taxon>
        <taxon>Burkholderiaceae</taxon>
        <taxon>Paraburkholderia</taxon>
    </lineage>
</organism>
<dbReference type="EMBL" id="CYGY02000050">
    <property type="protein sequence ID" value="SIT46287.1"/>
    <property type="molecule type" value="Genomic_DNA"/>
</dbReference>